<feature type="compositionally biased region" description="Basic and acidic residues" evidence="1">
    <location>
        <begin position="722"/>
        <end position="732"/>
    </location>
</feature>
<proteinExistence type="predicted"/>
<feature type="region of interest" description="Disordered" evidence="1">
    <location>
        <begin position="709"/>
        <end position="736"/>
    </location>
</feature>
<keyword evidence="2" id="KW-0732">Signal</keyword>
<dbReference type="AlphaFoldDB" id="A0A6P8VUW7"/>
<dbReference type="InterPro" id="IPR043522">
    <property type="entry name" value="DDIAS"/>
</dbReference>
<name>A0A6P8VUW7_GYMAC</name>
<feature type="compositionally biased region" description="Basic and acidic residues" evidence="1">
    <location>
        <begin position="287"/>
        <end position="296"/>
    </location>
</feature>
<feature type="region of interest" description="Disordered" evidence="1">
    <location>
        <begin position="509"/>
        <end position="554"/>
    </location>
</feature>
<feature type="compositionally biased region" description="Polar residues" evidence="1">
    <location>
        <begin position="604"/>
        <end position="632"/>
    </location>
</feature>
<organism evidence="4 5">
    <name type="scientific">Gymnodraco acuticeps</name>
    <name type="common">Antarctic dragonfish</name>
    <dbReference type="NCBI Taxonomy" id="8218"/>
    <lineage>
        <taxon>Eukaryota</taxon>
        <taxon>Metazoa</taxon>
        <taxon>Chordata</taxon>
        <taxon>Craniata</taxon>
        <taxon>Vertebrata</taxon>
        <taxon>Euteleostomi</taxon>
        <taxon>Actinopterygii</taxon>
        <taxon>Neopterygii</taxon>
        <taxon>Teleostei</taxon>
        <taxon>Neoteleostei</taxon>
        <taxon>Acanthomorphata</taxon>
        <taxon>Eupercaria</taxon>
        <taxon>Perciformes</taxon>
        <taxon>Notothenioidei</taxon>
        <taxon>Bathydraconidae</taxon>
        <taxon>Gymnodraco</taxon>
    </lineage>
</organism>
<dbReference type="InterPro" id="IPR013955">
    <property type="entry name" value="Rep_factor-A_C"/>
</dbReference>
<protein>
    <submittedName>
        <fullName evidence="5">DNA damage-induced apoptosis suppressor protein isoform X1</fullName>
    </submittedName>
</protein>
<dbReference type="GO" id="GO:0005737">
    <property type="term" value="C:cytoplasm"/>
    <property type="evidence" value="ECO:0007669"/>
    <property type="project" value="TreeGrafter"/>
</dbReference>
<feature type="compositionally biased region" description="Low complexity" evidence="1">
    <location>
        <begin position="647"/>
        <end position="656"/>
    </location>
</feature>
<dbReference type="KEGG" id="gacu:117557470"/>
<feature type="region of interest" description="Disordered" evidence="1">
    <location>
        <begin position="594"/>
        <end position="662"/>
    </location>
</feature>
<feature type="region of interest" description="Disordered" evidence="1">
    <location>
        <begin position="220"/>
        <end position="338"/>
    </location>
</feature>
<feature type="region of interest" description="Disordered" evidence="1">
    <location>
        <begin position="742"/>
        <end position="761"/>
    </location>
</feature>
<evidence type="ECO:0000313" key="5">
    <source>
        <dbReference type="RefSeq" id="XP_034089208.1"/>
    </source>
</evidence>
<feature type="signal peptide" evidence="2">
    <location>
        <begin position="1"/>
        <end position="18"/>
    </location>
</feature>
<dbReference type="OrthoDB" id="9948238at2759"/>
<dbReference type="Proteomes" id="UP000515161">
    <property type="component" value="Unplaced"/>
</dbReference>
<dbReference type="RefSeq" id="XP_034089208.1">
    <property type="nucleotide sequence ID" value="XM_034233317.1"/>
</dbReference>
<dbReference type="GO" id="GO:1902230">
    <property type="term" value="P:negative regulation of intrinsic apoptotic signaling pathway in response to DNA damage"/>
    <property type="evidence" value="ECO:0007669"/>
    <property type="project" value="InterPro"/>
</dbReference>
<evidence type="ECO:0000256" key="2">
    <source>
        <dbReference type="SAM" id="SignalP"/>
    </source>
</evidence>
<sequence length="780" mass="86350">MSVRRALVDCAVLSLTDACVFYPSCKGCFSRIDVQQEDTTRCRCSKCGCSCLREQVEYRYRLSLRVARDTCIFGITVFGGCLNQFFGIHASGLQRLVQSLDGASNRSTFLEKAVKDCFIGRHFIFGIKESGSGPWLGEPAANGSSSNAHFIASQMILPNAAGLSGYSVVSYYRTLLQRAAEYERGSSDPSKAPGPQTLLLVPEHFPSSFNNTTLNVSGLLSQSSQSSQNQDSTLSPTPPWQQSLGLITSSAEQEESCSTQEGREENSRHTFKNTTPHPAPRGSWGNQEERGRERTPSKSPSFAESPSSSIEKAVGNTPVRDTWFSPPPPGLNRSKTKEISTGDLTKSFLSSSLAWEDFPFSESLMEFLNKEHKDWDVVSEAEPHLNVQNQKETERNNLEVRSPIENVSHKSPSARQRNSQAVLDITNTPAPSGGDLSDQVHKSPVGYSNEIQVRNICSPECYLKDDKASLLSFENEEEQLEEDSYNCSADLFGSSLISNMNTNQIDTRAETKSTTSRACPLLSKPNQQHLSSDKDTHLTPDKDTHLTPDKDTLETKKCNNRDSFIPGTIEFDFIPPCQSTPIVKAAVTGSFAEFSPDSRDSSAAHPNQSDKGSNKRASTTSPLCNSNRSKQLLQCDRTSTKENVECSTTSSRQSSRFTPKRRFWKPEKHKEHLLAQQQHHSNCDVSDNEVIVPPSPAAETQLSVKLRRRLQTENSSSGLGDSSKRRQGEKVNYKRTLLDQNLTSQRSCETDEGSLDRSNCDSLDDNEACDWSRDLFSDSV</sequence>
<dbReference type="InterPro" id="IPR012340">
    <property type="entry name" value="NA-bd_OB-fold"/>
</dbReference>
<dbReference type="Gene3D" id="2.40.50.140">
    <property type="entry name" value="Nucleic acid-binding proteins"/>
    <property type="match status" value="1"/>
</dbReference>
<feature type="compositionally biased region" description="Low complexity" evidence="1">
    <location>
        <begin position="220"/>
        <end position="235"/>
    </location>
</feature>
<dbReference type="GO" id="GO:0005634">
    <property type="term" value="C:nucleus"/>
    <property type="evidence" value="ECO:0007669"/>
    <property type="project" value="TreeGrafter"/>
</dbReference>
<dbReference type="GeneID" id="117557470"/>
<dbReference type="InParanoid" id="A0A6P8VUW7"/>
<reference evidence="5" key="1">
    <citation type="submission" date="2025-08" db="UniProtKB">
        <authorList>
            <consortium name="RefSeq"/>
        </authorList>
    </citation>
    <scope>IDENTIFICATION</scope>
</reference>
<dbReference type="SUPFAM" id="SSF50249">
    <property type="entry name" value="Nucleic acid-binding proteins"/>
    <property type="match status" value="1"/>
</dbReference>
<evidence type="ECO:0000259" key="3">
    <source>
        <dbReference type="Pfam" id="PF08646"/>
    </source>
</evidence>
<gene>
    <name evidence="5" type="primary">ddias</name>
</gene>
<evidence type="ECO:0000313" key="4">
    <source>
        <dbReference type="Proteomes" id="UP000515161"/>
    </source>
</evidence>
<dbReference type="Pfam" id="PF08646">
    <property type="entry name" value="Rep_fac-A_C"/>
    <property type="match status" value="1"/>
</dbReference>
<dbReference type="CTD" id="220042"/>
<evidence type="ECO:0000256" key="1">
    <source>
        <dbReference type="SAM" id="MobiDB-lite"/>
    </source>
</evidence>
<feature type="compositionally biased region" description="Basic and acidic residues" evidence="1">
    <location>
        <begin position="531"/>
        <end position="554"/>
    </location>
</feature>
<feature type="compositionally biased region" description="Polar residues" evidence="1">
    <location>
        <begin position="409"/>
        <end position="418"/>
    </location>
</feature>
<accession>A0A6P8VUW7</accession>
<feature type="region of interest" description="Disordered" evidence="1">
    <location>
        <begin position="183"/>
        <end position="202"/>
    </location>
</feature>
<feature type="compositionally biased region" description="Polar residues" evidence="1">
    <location>
        <begin position="240"/>
        <end position="260"/>
    </location>
</feature>
<dbReference type="PANTHER" id="PTHR35537:SF1">
    <property type="entry name" value="DNA DAMAGE-INDUCED APOPTOSIS SUPPRESSOR PROTEIN"/>
    <property type="match status" value="1"/>
</dbReference>
<feature type="chain" id="PRO_5027604893" evidence="2">
    <location>
        <begin position="19"/>
        <end position="780"/>
    </location>
</feature>
<feature type="domain" description="Replication factor A C-terminal" evidence="3">
    <location>
        <begin position="8"/>
        <end position="103"/>
    </location>
</feature>
<dbReference type="PANTHER" id="PTHR35537">
    <property type="entry name" value="DNA DAMAGE-INDUCIBLE APOPTOSIS SUPPRESSOR PROTEIN DDIAS"/>
    <property type="match status" value="1"/>
</dbReference>
<feature type="compositionally biased region" description="Low complexity" evidence="1">
    <location>
        <begin position="297"/>
        <end position="309"/>
    </location>
</feature>
<feature type="region of interest" description="Disordered" evidence="1">
    <location>
        <begin position="391"/>
        <end position="418"/>
    </location>
</feature>
<keyword evidence="4" id="KW-1185">Reference proteome</keyword>